<protein>
    <submittedName>
        <fullName evidence="1">Uncharacterized protein</fullName>
    </submittedName>
</protein>
<accession>A0A4R5UH89</accession>
<name>A0A4R5UH89_9HYPH</name>
<comment type="caution">
    <text evidence="1">The sequence shown here is derived from an EMBL/GenBank/DDBJ whole genome shotgun (WGS) entry which is preliminary data.</text>
</comment>
<dbReference type="RefSeq" id="WP_133316634.1">
    <property type="nucleotide sequence ID" value="NZ_SMTL01000003.1"/>
</dbReference>
<dbReference type="AlphaFoldDB" id="A0A4R5UH89"/>
<sequence>MTQDEEVKDTAPEVADDVVEYNGLVRDAELIDIRLVDFKFNVKPQYFSALRDEAEGKKRLVRGFEGFMSDLFHEAEVGTLGGQFDWVTEVKVAKKRLLKIEARYLVVYGNVPEVSDEAKERYIQRVGKFATYPYFRSLVSQISWEAKAELPIMPVLK</sequence>
<dbReference type="EMBL" id="SMTL01000003">
    <property type="protein sequence ID" value="TDK35212.1"/>
    <property type="molecule type" value="Genomic_DNA"/>
</dbReference>
<proteinExistence type="predicted"/>
<dbReference type="OrthoDB" id="7858896at2"/>
<organism evidence="1 2">
    <name type="scientific">Rhizobium deserti</name>
    <dbReference type="NCBI Taxonomy" id="2547961"/>
    <lineage>
        <taxon>Bacteria</taxon>
        <taxon>Pseudomonadati</taxon>
        <taxon>Pseudomonadota</taxon>
        <taxon>Alphaproteobacteria</taxon>
        <taxon>Hyphomicrobiales</taxon>
        <taxon>Rhizobiaceae</taxon>
        <taxon>Rhizobium/Agrobacterium group</taxon>
        <taxon>Rhizobium</taxon>
    </lineage>
</organism>
<dbReference type="Proteomes" id="UP000295238">
    <property type="component" value="Unassembled WGS sequence"/>
</dbReference>
<evidence type="ECO:0000313" key="2">
    <source>
        <dbReference type="Proteomes" id="UP000295238"/>
    </source>
</evidence>
<keyword evidence="2" id="KW-1185">Reference proteome</keyword>
<evidence type="ECO:0000313" key="1">
    <source>
        <dbReference type="EMBL" id="TDK35212.1"/>
    </source>
</evidence>
<reference evidence="1 2" key="1">
    <citation type="submission" date="2019-03" db="EMBL/GenBank/DDBJ databases">
        <title>Rhizobium sp. nov., an bacterium isolated from biocrust in Mu Us Desert.</title>
        <authorList>
            <person name="Lixiong L."/>
        </authorList>
    </citation>
    <scope>NUCLEOTIDE SEQUENCE [LARGE SCALE GENOMIC DNA]</scope>
    <source>
        <strain evidence="1 2">SPY-1</strain>
    </source>
</reference>
<gene>
    <name evidence="1" type="ORF">E2F50_13215</name>
</gene>